<dbReference type="InterPro" id="IPR033118">
    <property type="entry name" value="EXPERA"/>
</dbReference>
<reference evidence="8 9" key="1">
    <citation type="submission" date="2014-04" db="EMBL/GenBank/DDBJ databases">
        <authorList>
            <consortium name="DOE Joint Genome Institute"/>
            <person name="Kuo A."/>
            <person name="Zuccaro A."/>
            <person name="Kohler A."/>
            <person name="Nagy L.G."/>
            <person name="Floudas D."/>
            <person name="Copeland A."/>
            <person name="Barry K.W."/>
            <person name="Cichocki N."/>
            <person name="Veneault-Fourrey C."/>
            <person name="LaButti K."/>
            <person name="Lindquist E.A."/>
            <person name="Lipzen A."/>
            <person name="Lundell T."/>
            <person name="Morin E."/>
            <person name="Murat C."/>
            <person name="Sun H."/>
            <person name="Tunlid A."/>
            <person name="Henrissat B."/>
            <person name="Grigoriev I.V."/>
            <person name="Hibbett D.S."/>
            <person name="Martin F."/>
            <person name="Nordberg H.P."/>
            <person name="Cantor M.N."/>
            <person name="Hua S.X."/>
        </authorList>
    </citation>
    <scope>NUCLEOTIDE SEQUENCE [LARGE SCALE GENOMIC DNA]</scope>
    <source>
        <strain evidence="8 9">MAFF 305830</strain>
    </source>
</reference>
<feature type="transmembrane region" description="Helical" evidence="6">
    <location>
        <begin position="162"/>
        <end position="182"/>
    </location>
</feature>
<reference evidence="9" key="2">
    <citation type="submission" date="2015-01" db="EMBL/GenBank/DDBJ databases">
        <title>Evolutionary Origins and Diversification of the Mycorrhizal Mutualists.</title>
        <authorList>
            <consortium name="DOE Joint Genome Institute"/>
            <consortium name="Mycorrhizal Genomics Consortium"/>
            <person name="Kohler A."/>
            <person name="Kuo A."/>
            <person name="Nagy L.G."/>
            <person name="Floudas D."/>
            <person name="Copeland A."/>
            <person name="Barry K.W."/>
            <person name="Cichocki N."/>
            <person name="Veneault-Fourrey C."/>
            <person name="LaButti K."/>
            <person name="Lindquist E.A."/>
            <person name="Lipzen A."/>
            <person name="Lundell T."/>
            <person name="Morin E."/>
            <person name="Murat C."/>
            <person name="Riley R."/>
            <person name="Ohm R."/>
            <person name="Sun H."/>
            <person name="Tunlid A."/>
            <person name="Henrissat B."/>
            <person name="Grigoriev I.V."/>
            <person name="Hibbett D.S."/>
            <person name="Martin F."/>
        </authorList>
    </citation>
    <scope>NUCLEOTIDE SEQUENCE [LARGE SCALE GENOMIC DNA]</scope>
    <source>
        <strain evidence="9">MAFF 305830</strain>
    </source>
</reference>
<dbReference type="Proteomes" id="UP000054097">
    <property type="component" value="Unassembled WGS sequence"/>
</dbReference>
<protein>
    <recommendedName>
        <fullName evidence="7">EXPERA domain-containing protein</fullName>
    </recommendedName>
</protein>
<dbReference type="PANTHER" id="PTHR31204">
    <property type="entry name" value="SIGMA INTRACELLULAR RECEPTOR 2"/>
    <property type="match status" value="1"/>
</dbReference>
<dbReference type="PANTHER" id="PTHR31204:SF1">
    <property type="entry name" value="SIGMA INTRACELLULAR RECEPTOR 2"/>
    <property type="match status" value="1"/>
</dbReference>
<dbReference type="AlphaFoldDB" id="A0A0C2WRJ2"/>
<evidence type="ECO:0000256" key="3">
    <source>
        <dbReference type="ARBA" id="ARBA00022989"/>
    </source>
</evidence>
<sequence>MAPKRSLKERPLDAIYYTFFLIHLLCSLTVNLLVIWPTRAQTIPGLDVVYRLLKGVVDDYMTQTNDPFMLVNWGLVERPWEFAYLKVFLCIEAFVQVPSFIMGMIGLQKDSASIYPLLLAYSSTAIVTTATYMHAVIIAPSLSDTTLDPLSKFYAMSDKGRWTILNPTIVFLLVPGIMWVDMMVRLGRLVKKGAQVEAQRGRAVVEKNGKAH</sequence>
<evidence type="ECO:0000256" key="6">
    <source>
        <dbReference type="SAM" id="Phobius"/>
    </source>
</evidence>
<accession>A0A0C2WRJ2</accession>
<evidence type="ECO:0000313" key="8">
    <source>
        <dbReference type="EMBL" id="KIM20197.1"/>
    </source>
</evidence>
<evidence type="ECO:0000256" key="1">
    <source>
        <dbReference type="ARBA" id="ARBA00004141"/>
    </source>
</evidence>
<keyword evidence="3 5" id="KW-1133">Transmembrane helix</keyword>
<evidence type="ECO:0000256" key="4">
    <source>
        <dbReference type="ARBA" id="ARBA00023136"/>
    </source>
</evidence>
<dbReference type="OrthoDB" id="433124at2759"/>
<dbReference type="GO" id="GO:0016020">
    <property type="term" value="C:membrane"/>
    <property type="evidence" value="ECO:0007669"/>
    <property type="project" value="UniProtKB-SubCell"/>
</dbReference>
<evidence type="ECO:0000259" key="7">
    <source>
        <dbReference type="PROSITE" id="PS51751"/>
    </source>
</evidence>
<evidence type="ECO:0000256" key="2">
    <source>
        <dbReference type="ARBA" id="ARBA00022692"/>
    </source>
</evidence>
<dbReference type="PROSITE" id="PS51751">
    <property type="entry name" value="EXPERA"/>
    <property type="match status" value="1"/>
</dbReference>
<name>A0A0C2WRJ2_SERVB</name>
<dbReference type="EMBL" id="KN824463">
    <property type="protein sequence ID" value="KIM20197.1"/>
    <property type="molecule type" value="Genomic_DNA"/>
</dbReference>
<dbReference type="Pfam" id="PF05241">
    <property type="entry name" value="EBP"/>
    <property type="match status" value="1"/>
</dbReference>
<feature type="transmembrane region" description="Helical" evidence="6">
    <location>
        <begin position="14"/>
        <end position="36"/>
    </location>
</feature>
<dbReference type="STRING" id="933852.A0A0C2WRJ2"/>
<keyword evidence="2 5" id="KW-0812">Transmembrane</keyword>
<organism evidence="8 9">
    <name type="scientific">Serendipita vermifera MAFF 305830</name>
    <dbReference type="NCBI Taxonomy" id="933852"/>
    <lineage>
        <taxon>Eukaryota</taxon>
        <taxon>Fungi</taxon>
        <taxon>Dikarya</taxon>
        <taxon>Basidiomycota</taxon>
        <taxon>Agaricomycotina</taxon>
        <taxon>Agaricomycetes</taxon>
        <taxon>Sebacinales</taxon>
        <taxon>Serendipitaceae</taxon>
        <taxon>Serendipita</taxon>
    </lineage>
</organism>
<evidence type="ECO:0000313" key="9">
    <source>
        <dbReference type="Proteomes" id="UP000054097"/>
    </source>
</evidence>
<proteinExistence type="predicted"/>
<feature type="domain" description="EXPERA" evidence="7">
    <location>
        <begin position="12"/>
        <end position="179"/>
    </location>
</feature>
<dbReference type="HOGENOM" id="CLU_086812_3_0_1"/>
<feature type="transmembrane region" description="Helical" evidence="6">
    <location>
        <begin position="117"/>
        <end position="142"/>
    </location>
</feature>
<dbReference type="InterPro" id="IPR051987">
    <property type="entry name" value="Sigma-2_receptor-like"/>
</dbReference>
<comment type="subcellular location">
    <subcellularLocation>
        <location evidence="1">Membrane</location>
        <topology evidence="1">Multi-pass membrane protein</topology>
    </subcellularLocation>
</comment>
<evidence type="ECO:0000256" key="5">
    <source>
        <dbReference type="PROSITE-ProRule" id="PRU01087"/>
    </source>
</evidence>
<dbReference type="GO" id="GO:0005783">
    <property type="term" value="C:endoplasmic reticulum"/>
    <property type="evidence" value="ECO:0007669"/>
    <property type="project" value="TreeGrafter"/>
</dbReference>
<gene>
    <name evidence="8" type="ORF">M408DRAFT_334082</name>
</gene>
<keyword evidence="4 5" id="KW-0472">Membrane</keyword>
<keyword evidence="9" id="KW-1185">Reference proteome</keyword>